<reference evidence="14 16" key="2">
    <citation type="submission" date="2018-06" db="EMBL/GenBank/DDBJ databases">
        <authorList>
            <consortium name="Pathogen Informatics"/>
            <person name="Doyle S."/>
        </authorList>
    </citation>
    <scope>NUCLEOTIDE SEQUENCE [LARGE SCALE GENOMIC DNA]</scope>
    <source>
        <strain evidence="14 16">NCTC12239</strain>
    </source>
</reference>
<dbReference type="InterPro" id="IPR001753">
    <property type="entry name" value="Enoyl-CoA_hydra/iso"/>
</dbReference>
<gene>
    <name evidence="13" type="primary">fadB</name>
    <name evidence="13" type="ORF">Lmor_1565</name>
    <name evidence="14" type="ORF">NCTC12239_01895</name>
</gene>
<dbReference type="PANTHER" id="PTHR48075:SF7">
    <property type="entry name" value="3-HYDROXYACYL-COA DEHYDROGENASE-RELATED"/>
    <property type="match status" value="1"/>
</dbReference>
<dbReference type="OrthoDB" id="5389341at2"/>
<proteinExistence type="inferred from homology"/>
<evidence type="ECO:0000259" key="12">
    <source>
        <dbReference type="Pfam" id="PF02737"/>
    </source>
</evidence>
<feature type="domain" description="3-hydroxyacyl-CoA dehydrogenase NAD binding" evidence="12">
    <location>
        <begin position="9"/>
        <end position="192"/>
    </location>
</feature>
<dbReference type="GO" id="GO:0003857">
    <property type="term" value="F:(3S)-3-hydroxyacyl-CoA dehydrogenase (NAD+) activity"/>
    <property type="evidence" value="ECO:0007669"/>
    <property type="project" value="UniProtKB-EC"/>
</dbReference>
<dbReference type="Pfam" id="PF00725">
    <property type="entry name" value="3HCDH"/>
    <property type="match status" value="1"/>
</dbReference>
<evidence type="ECO:0000259" key="11">
    <source>
        <dbReference type="Pfam" id="PF00725"/>
    </source>
</evidence>
<comment type="catalytic activity">
    <reaction evidence="9">
        <text>a (3S)-3-hydroxyacyl-CoA + NAD(+) = a 3-oxoacyl-CoA + NADH + H(+)</text>
        <dbReference type="Rhea" id="RHEA:22432"/>
        <dbReference type="ChEBI" id="CHEBI:15378"/>
        <dbReference type="ChEBI" id="CHEBI:57318"/>
        <dbReference type="ChEBI" id="CHEBI:57540"/>
        <dbReference type="ChEBI" id="CHEBI:57945"/>
        <dbReference type="ChEBI" id="CHEBI:90726"/>
        <dbReference type="EC" id="1.1.1.35"/>
    </reaction>
</comment>
<dbReference type="Gene3D" id="1.10.1040.50">
    <property type="match status" value="1"/>
</dbReference>
<evidence type="ECO:0000256" key="3">
    <source>
        <dbReference type="ARBA" id="ARBA00012076"/>
    </source>
</evidence>
<keyword evidence="15" id="KW-1185">Reference proteome</keyword>
<comment type="similarity">
    <text evidence="2">In the N-terminal section; belongs to the enoyl-CoA hydratase/isomerase family.</text>
</comment>
<dbReference type="InterPro" id="IPR036291">
    <property type="entry name" value="NAD(P)-bd_dom_sf"/>
</dbReference>
<keyword evidence="8" id="KW-0443">Lipid metabolism</keyword>
<evidence type="ECO:0000256" key="1">
    <source>
        <dbReference type="ARBA" id="ARBA00005005"/>
    </source>
</evidence>
<accession>A0A378JWZ8</accession>
<evidence type="ECO:0000256" key="2">
    <source>
        <dbReference type="ARBA" id="ARBA00008750"/>
    </source>
</evidence>
<evidence type="ECO:0000313" key="13">
    <source>
        <dbReference type="EMBL" id="KTD34168.1"/>
    </source>
</evidence>
<evidence type="ECO:0000256" key="5">
    <source>
        <dbReference type="ARBA" id="ARBA00022963"/>
    </source>
</evidence>
<dbReference type="Proteomes" id="UP000054985">
    <property type="component" value="Unassembled WGS sequence"/>
</dbReference>
<dbReference type="Gene3D" id="3.90.226.10">
    <property type="entry name" value="2-enoyl-CoA Hydratase, Chain A, domain 1"/>
    <property type="match status" value="1"/>
</dbReference>
<dbReference type="CDD" id="cd06558">
    <property type="entry name" value="crotonase-like"/>
    <property type="match status" value="1"/>
</dbReference>
<evidence type="ECO:0000256" key="8">
    <source>
        <dbReference type="ARBA" id="ARBA00023098"/>
    </source>
</evidence>
<dbReference type="PROSITE" id="PS00166">
    <property type="entry name" value="ENOYL_COA_HYDRATASE"/>
    <property type="match status" value="1"/>
</dbReference>
<dbReference type="EMBL" id="UGOG01000001">
    <property type="protein sequence ID" value="STX62956.1"/>
    <property type="molecule type" value="Genomic_DNA"/>
</dbReference>
<keyword evidence="7" id="KW-0520">NAD</keyword>
<dbReference type="RefSeq" id="WP_028384465.1">
    <property type="nucleotide sequence ID" value="NZ_CAAAJG010000001.1"/>
</dbReference>
<dbReference type="SUPFAM" id="SSF48179">
    <property type="entry name" value="6-phosphogluconate dehydrogenase C-terminal domain-like"/>
    <property type="match status" value="2"/>
</dbReference>
<dbReference type="PANTHER" id="PTHR48075">
    <property type="entry name" value="3-HYDROXYACYL-COA DEHYDROGENASE FAMILY PROTEIN"/>
    <property type="match status" value="1"/>
</dbReference>
<comment type="similarity">
    <text evidence="10">Belongs to the enoyl-CoA hydratase/isomerase family.</text>
</comment>
<comment type="pathway">
    <text evidence="1">Lipid metabolism; fatty acid beta-oxidation.</text>
</comment>
<name>A0A378JWZ8_9GAMM</name>
<feature type="domain" description="3-hydroxyacyl-CoA dehydrogenase C-terminal" evidence="11">
    <location>
        <begin position="195"/>
        <end position="294"/>
    </location>
</feature>
<keyword evidence="5" id="KW-0442">Lipid degradation</keyword>
<dbReference type="SUPFAM" id="SSF52096">
    <property type="entry name" value="ClpP/crotonase"/>
    <property type="match status" value="1"/>
</dbReference>
<dbReference type="GO" id="GO:0004300">
    <property type="term" value="F:enoyl-CoA hydratase activity"/>
    <property type="evidence" value="ECO:0007669"/>
    <property type="project" value="UniProtKB-EC"/>
</dbReference>
<dbReference type="EC" id="4.2.1.17" evidence="3"/>
<dbReference type="Pfam" id="PF02737">
    <property type="entry name" value="3HCDH_N"/>
    <property type="match status" value="1"/>
</dbReference>
<dbReference type="GO" id="GO:0006635">
    <property type="term" value="P:fatty acid beta-oxidation"/>
    <property type="evidence" value="ECO:0007669"/>
    <property type="project" value="UniProtKB-UniPathway"/>
</dbReference>
<dbReference type="STRING" id="39962.Lmor_1565"/>
<protein>
    <recommendedName>
        <fullName evidence="3">enoyl-CoA hydratase</fullName>
        <ecNumber evidence="3">4.2.1.17</ecNumber>
    </recommendedName>
</protein>
<evidence type="ECO:0000313" key="16">
    <source>
        <dbReference type="Proteomes" id="UP000254040"/>
    </source>
</evidence>
<dbReference type="InterPro" id="IPR008927">
    <property type="entry name" value="6-PGluconate_DH-like_C_sf"/>
</dbReference>
<dbReference type="InterPro" id="IPR006176">
    <property type="entry name" value="3-OHacyl-CoA_DH_NAD-bd"/>
</dbReference>
<dbReference type="InterPro" id="IPR006108">
    <property type="entry name" value="3HC_DH_C"/>
</dbReference>
<evidence type="ECO:0000256" key="9">
    <source>
        <dbReference type="ARBA" id="ARBA00049556"/>
    </source>
</evidence>
<evidence type="ECO:0000313" key="15">
    <source>
        <dbReference type="Proteomes" id="UP000054985"/>
    </source>
</evidence>
<dbReference type="EMBL" id="LNYN01000020">
    <property type="protein sequence ID" value="KTD34168.1"/>
    <property type="molecule type" value="Genomic_DNA"/>
</dbReference>
<evidence type="ECO:0000256" key="6">
    <source>
        <dbReference type="ARBA" id="ARBA00023002"/>
    </source>
</evidence>
<keyword evidence="6 14" id="KW-0560">Oxidoreductase</keyword>
<evidence type="ECO:0000256" key="10">
    <source>
        <dbReference type="RuleBase" id="RU003707"/>
    </source>
</evidence>
<dbReference type="Gene3D" id="3.40.50.720">
    <property type="entry name" value="NAD(P)-binding Rossmann-like Domain"/>
    <property type="match status" value="1"/>
</dbReference>
<dbReference type="SUPFAM" id="SSF51735">
    <property type="entry name" value="NAD(P)-binding Rossmann-fold domains"/>
    <property type="match status" value="1"/>
</dbReference>
<dbReference type="Pfam" id="PF00378">
    <property type="entry name" value="ECH_1"/>
    <property type="match status" value="1"/>
</dbReference>
<evidence type="ECO:0000313" key="14">
    <source>
        <dbReference type="EMBL" id="STX62956.1"/>
    </source>
</evidence>
<evidence type="ECO:0000256" key="7">
    <source>
        <dbReference type="ARBA" id="ARBA00023027"/>
    </source>
</evidence>
<evidence type="ECO:0000256" key="4">
    <source>
        <dbReference type="ARBA" id="ARBA00022832"/>
    </source>
</evidence>
<organism evidence="14 16">
    <name type="scientific">Legionella moravica</name>
    <dbReference type="NCBI Taxonomy" id="39962"/>
    <lineage>
        <taxon>Bacteria</taxon>
        <taxon>Pseudomonadati</taxon>
        <taxon>Pseudomonadota</taxon>
        <taxon>Gammaproteobacteria</taxon>
        <taxon>Legionellales</taxon>
        <taxon>Legionellaceae</taxon>
        <taxon>Legionella</taxon>
    </lineage>
</organism>
<keyword evidence="4" id="KW-0276">Fatty acid metabolism</keyword>
<sequence length="788" mass="87317">MQEPFFIKKVAVLGAGVMGAQIAAHCVNAGIETLLFDLPAKEGPVNGLIDKAIANLTKLKPAPLASAQTAAYLKARNYTDNLADLSSCDLIIEAIAERLDWKEELYKKISPYLSEKTILVSNTSGLSINSLSDVLPHQHRHHFCGVHFFNPPRYMHLAELIPATTTSPRLLDNLETWLTSHLGKGVIRAKDTPNFIANRIGVFSLLATLHHTMAMDMGLDEVDVLTGPLLGRPKSATFRTMDVVGLDTMQHVIHTMHHQLRDDPWHSSFQLPEWLLGLIKEGHLGQKSGQGIYRKNGKIIEVYDIKSGTYVPSKSEVSDELKAIMKINDPVERMHNLVSSSDKQAQFLAACFKDLFHYCAYHLESIADNVRDVDLAIRWGFGWMQGPFETWQLADLRKMTGYINQSIKSNASLNNVALPGWLDELHLFYTEEGAYSPQQNQYQPRSSLPVYQRQFFHDRVLKESQHPVDVIYENEGVCLWHLKDDVAVVNFKSKANTVGQSVLDGLEEALEIAERQFQGLIIHQSDASNFSSGADLRGVSMLIQEGRFQALDNMIAQFQRVAMRLKYSSIPTIAALRGRALGGGCELMMHCDAVVASFESYPGLVEAGVGVIPAGGGCKEMALRAANHAQQADLLTFIQPYYQQIATAQVAGSAVEAMQMGYLRHSDSIVMHADEVLFAALAQVKAMQAASYLPPLSKHFKVAGIEGHARLQAGLINWLEGGFISKHDYFLANELAKVICGGDVNQGTLVNEEWILTLERKSFITLAETPLTQARISHLLETGKPLRN</sequence>
<dbReference type="GO" id="GO:0070403">
    <property type="term" value="F:NAD+ binding"/>
    <property type="evidence" value="ECO:0007669"/>
    <property type="project" value="InterPro"/>
</dbReference>
<dbReference type="Proteomes" id="UP000254040">
    <property type="component" value="Unassembled WGS sequence"/>
</dbReference>
<dbReference type="InterPro" id="IPR018376">
    <property type="entry name" value="Enoyl-CoA_hyd/isom_CS"/>
</dbReference>
<dbReference type="InterPro" id="IPR029045">
    <property type="entry name" value="ClpP/crotonase-like_dom_sf"/>
</dbReference>
<reference evidence="13 15" key="1">
    <citation type="submission" date="2015-11" db="EMBL/GenBank/DDBJ databases">
        <title>Genomic analysis of 38 Legionella species identifies large and diverse effector repertoires.</title>
        <authorList>
            <person name="Burstein D."/>
            <person name="Amaro F."/>
            <person name="Zusman T."/>
            <person name="Lifshitz Z."/>
            <person name="Cohen O."/>
            <person name="Gilbert J.A."/>
            <person name="Pupko T."/>
            <person name="Shuman H.A."/>
            <person name="Segal G."/>
        </authorList>
    </citation>
    <scope>NUCLEOTIDE SEQUENCE [LARGE SCALE GENOMIC DNA]</scope>
    <source>
        <strain evidence="13 15">ATCC 43877</strain>
    </source>
</reference>
<dbReference type="UniPathway" id="UPA00659"/>
<dbReference type="AlphaFoldDB" id="A0A378JWZ8"/>